<dbReference type="Pfam" id="PF08223">
    <property type="entry name" value="PaaX_C"/>
    <property type="match status" value="1"/>
</dbReference>
<name>A0ABS4WBE8_9MICC</name>
<dbReference type="PANTHER" id="PTHR30319:SF1">
    <property type="entry name" value="TRANSCRIPTIONAL REPRESSOR PAAX"/>
    <property type="match status" value="1"/>
</dbReference>
<dbReference type="InterPro" id="IPR048846">
    <property type="entry name" value="PaaX-like_central"/>
</dbReference>
<accession>A0ABS4WBE8</accession>
<dbReference type="Gene3D" id="1.10.10.10">
    <property type="entry name" value="Winged helix-like DNA-binding domain superfamily/Winged helix DNA-binding domain"/>
    <property type="match status" value="1"/>
</dbReference>
<dbReference type="EMBL" id="JAGIOE010000001">
    <property type="protein sequence ID" value="MBP2373529.1"/>
    <property type="molecule type" value="Genomic_DNA"/>
</dbReference>
<reference evidence="4 5" key="1">
    <citation type="submission" date="2021-03" db="EMBL/GenBank/DDBJ databases">
        <title>Sequencing the genomes of 1000 actinobacteria strains.</title>
        <authorList>
            <person name="Klenk H.-P."/>
        </authorList>
    </citation>
    <scope>NUCLEOTIDE SEQUENCE [LARGE SCALE GENOMIC DNA]</scope>
    <source>
        <strain evidence="4 5">DSM 15454</strain>
    </source>
</reference>
<evidence type="ECO:0000259" key="2">
    <source>
        <dbReference type="Pfam" id="PF08223"/>
    </source>
</evidence>
<keyword evidence="5" id="KW-1185">Reference proteome</keyword>
<comment type="caution">
    <text evidence="4">The sequence shown here is derived from an EMBL/GenBank/DDBJ whole genome shotgun (WGS) entry which is preliminary data.</text>
</comment>
<evidence type="ECO:0000259" key="1">
    <source>
        <dbReference type="Pfam" id="PF07848"/>
    </source>
</evidence>
<dbReference type="InterPro" id="IPR013225">
    <property type="entry name" value="PaaX_C"/>
</dbReference>
<dbReference type="InterPro" id="IPR036388">
    <property type="entry name" value="WH-like_DNA-bd_sf"/>
</dbReference>
<dbReference type="InterPro" id="IPR012906">
    <property type="entry name" value="PaaX-like_N"/>
</dbReference>
<evidence type="ECO:0000313" key="5">
    <source>
        <dbReference type="Proteomes" id="UP000766570"/>
    </source>
</evidence>
<feature type="domain" description="Transcriptional repressor PaaX-like central Cas2-like" evidence="3">
    <location>
        <begin position="106"/>
        <end position="180"/>
    </location>
</feature>
<protein>
    <submittedName>
        <fullName evidence="4">Phenylacetic acid degradation operon negative regulatory protein</fullName>
    </submittedName>
</protein>
<dbReference type="Gene3D" id="3.30.70.2650">
    <property type="match status" value="1"/>
</dbReference>
<feature type="domain" description="Transcriptional repressor PaaX-like C-terminal" evidence="2">
    <location>
        <begin position="189"/>
        <end position="283"/>
    </location>
</feature>
<proteinExistence type="predicted"/>
<dbReference type="RefSeq" id="WP_209906703.1">
    <property type="nucleotide sequence ID" value="NZ_BAAAMI010000005.1"/>
</dbReference>
<sequence length="293" mass="32921">MTTHVGDRKGPSETPVPRHHQLIVSLFGLYARQHGGALAVATIIDLMRDIGVESTGTRSSISRLKKRGVIDSVQVNGRNGYALASSVIATFIEGDERIFHPRRAKKGDQWLLATFTVPESQRNIRHKIRSSLVRMGFGSVTPGLWIAPGHLRDAVLAYFDTRGLNEYLEFFMADHVGGADLHKNIGSWWDLPALDSLYSDFLEHNRELLESWVQRDGFDADPDSDARAFGDYLVLVTQWRRLPYLDPGLPTEFLPDNWNALEAEHLFQQLHTLLAPRAQRHADRAIADHAVTA</sequence>
<dbReference type="InterPro" id="IPR011965">
    <property type="entry name" value="PaaX_trns_reg"/>
</dbReference>
<dbReference type="PIRSF" id="PIRSF020623">
    <property type="entry name" value="PaaX"/>
    <property type="match status" value="1"/>
</dbReference>
<organism evidence="4 5">
    <name type="scientific">Paeniglutamicibacter psychrophenolicus</name>
    <dbReference type="NCBI Taxonomy" id="257454"/>
    <lineage>
        <taxon>Bacteria</taxon>
        <taxon>Bacillati</taxon>
        <taxon>Actinomycetota</taxon>
        <taxon>Actinomycetes</taxon>
        <taxon>Micrococcales</taxon>
        <taxon>Micrococcaceae</taxon>
        <taxon>Paeniglutamicibacter</taxon>
    </lineage>
</organism>
<gene>
    <name evidence="4" type="ORF">JOF46_001441</name>
</gene>
<dbReference type="Pfam" id="PF07848">
    <property type="entry name" value="PaaX"/>
    <property type="match status" value="1"/>
</dbReference>
<evidence type="ECO:0000259" key="3">
    <source>
        <dbReference type="Pfam" id="PF20803"/>
    </source>
</evidence>
<dbReference type="Gene3D" id="1.20.58.1460">
    <property type="match status" value="1"/>
</dbReference>
<feature type="domain" description="Transcriptional repressor PaaX-like N-terminal" evidence="1">
    <location>
        <begin position="22"/>
        <end position="85"/>
    </location>
</feature>
<dbReference type="Pfam" id="PF20803">
    <property type="entry name" value="PaaX_M"/>
    <property type="match status" value="1"/>
</dbReference>
<dbReference type="PANTHER" id="PTHR30319">
    <property type="entry name" value="PHENYLACETIC ACID REGULATOR-RELATED TRANSCRIPTIONAL REPRESSOR"/>
    <property type="match status" value="1"/>
</dbReference>
<dbReference type="Proteomes" id="UP000766570">
    <property type="component" value="Unassembled WGS sequence"/>
</dbReference>
<evidence type="ECO:0000313" key="4">
    <source>
        <dbReference type="EMBL" id="MBP2373529.1"/>
    </source>
</evidence>